<dbReference type="InterPro" id="IPR007217">
    <property type="entry name" value="Per1-like"/>
</dbReference>
<dbReference type="HOGENOM" id="CLU_032917_1_1_1"/>
<name>G8Y1D8_PICSO</name>
<feature type="chain" id="PRO_5003518746" description="Post-GPI attachment to proteins factor 3" evidence="9">
    <location>
        <begin position="38"/>
        <end position="438"/>
    </location>
</feature>
<keyword evidence="11" id="KW-1185">Reference proteome</keyword>
<feature type="transmembrane region" description="Helical" evidence="7">
    <location>
        <begin position="223"/>
        <end position="241"/>
    </location>
</feature>
<evidence type="ECO:0000256" key="5">
    <source>
        <dbReference type="ARBA" id="ARBA00022989"/>
    </source>
</evidence>
<dbReference type="PANTHER" id="PTHR13148:SF0">
    <property type="entry name" value="POST-GPI ATTACHMENT TO PROTEINS FACTOR 3"/>
    <property type="match status" value="1"/>
</dbReference>
<dbReference type="Proteomes" id="UP000005222">
    <property type="component" value="Chromosome N"/>
</dbReference>
<keyword evidence="7" id="KW-0256">Endoplasmic reticulum</keyword>
<reference evidence="10 11" key="1">
    <citation type="journal article" date="2012" name="G3 (Bethesda)">
        <title>Pichia sorbitophila, an interspecies yeast hybrid reveals early steps of genome resolution following polyploidization.</title>
        <authorList>
            <person name="Leh Louis V."/>
            <person name="Despons L."/>
            <person name="Friedrich A."/>
            <person name="Martin T."/>
            <person name="Durrens P."/>
            <person name="Casaregola S."/>
            <person name="Neuveglise C."/>
            <person name="Fairhead C."/>
            <person name="Marck C."/>
            <person name="Cruz J.A."/>
            <person name="Straub M.L."/>
            <person name="Kugler V."/>
            <person name="Sacerdot C."/>
            <person name="Uzunov Z."/>
            <person name="Thierry A."/>
            <person name="Weiss S."/>
            <person name="Bleykasten C."/>
            <person name="De Montigny J."/>
            <person name="Jacques N."/>
            <person name="Jung P."/>
            <person name="Lemaire M."/>
            <person name="Mallet S."/>
            <person name="Morel G."/>
            <person name="Richard G.F."/>
            <person name="Sarkar A."/>
            <person name="Savel G."/>
            <person name="Schacherer J."/>
            <person name="Seret M.L."/>
            <person name="Talla E."/>
            <person name="Samson G."/>
            <person name="Jubin C."/>
            <person name="Poulain J."/>
            <person name="Vacherie B."/>
            <person name="Barbe V."/>
            <person name="Pelletier E."/>
            <person name="Sherman D.J."/>
            <person name="Westhof E."/>
            <person name="Weissenbach J."/>
            <person name="Baret P.V."/>
            <person name="Wincker P."/>
            <person name="Gaillardin C."/>
            <person name="Dujon B."/>
            <person name="Souciet J.L."/>
        </authorList>
    </citation>
    <scope>NUCLEOTIDE SEQUENCE [LARGE SCALE GENOMIC DNA]</scope>
    <source>
        <strain evidence="11">ATCC MYA-4447 / BCRC 22081 / CBS 7064 / NBRC 10061 / NRRL Y-12695</strain>
    </source>
</reference>
<keyword evidence="3 7" id="KW-0812">Transmembrane</keyword>
<dbReference type="AlphaFoldDB" id="G8Y1D8"/>
<feature type="transmembrane region" description="Helical" evidence="7">
    <location>
        <begin position="404"/>
        <end position="420"/>
    </location>
</feature>
<dbReference type="PANTHER" id="PTHR13148">
    <property type="entry name" value="PER1-RELATED"/>
    <property type="match status" value="1"/>
</dbReference>
<dbReference type="EMBL" id="FO082046">
    <property type="protein sequence ID" value="CCE86641.1"/>
    <property type="molecule type" value="Genomic_DNA"/>
</dbReference>
<accession>G8Y1D8</accession>
<feature type="transmembrane region" description="Helical" evidence="7">
    <location>
        <begin position="253"/>
        <end position="273"/>
    </location>
</feature>
<evidence type="ECO:0000256" key="7">
    <source>
        <dbReference type="RuleBase" id="RU365066"/>
    </source>
</evidence>
<keyword evidence="4 9" id="KW-0732">Signal</keyword>
<evidence type="ECO:0000256" key="4">
    <source>
        <dbReference type="ARBA" id="ARBA00022729"/>
    </source>
</evidence>
<comment type="function">
    <text evidence="7">Involved in the lipid remodeling steps of GPI-anchor maturation.</text>
</comment>
<feature type="transmembrane region" description="Helical" evidence="7">
    <location>
        <begin position="173"/>
        <end position="192"/>
    </location>
</feature>
<dbReference type="GO" id="GO:0006506">
    <property type="term" value="P:GPI anchor biosynthetic process"/>
    <property type="evidence" value="ECO:0007669"/>
    <property type="project" value="UniProtKB-KW"/>
</dbReference>
<sequence>MFFQAPTIARQSDQKSARTNNDMRLWALLLLAHVVSCSEGDNLPEFRDCLQRCNSILDCAQVNIFEQIQSDQELMEQNEVVAPKPEPPPERPPVDDDEDEEVVPRARLARKYVEPMVSYDERDFKRFGQFWLTRKLFFWDCKSECNYKCVRLVTEAREKAGLPMVQFYGKWPFVRVFGITELMSVIFSLANLHAHRRNLYKVLNQYNKNRRNHSDASVIHQQFLFLIIGSSIGWLFSAIFHTRDTPFTETLDYLGAFLISLLNFNAIFIRFFRLFRAEHKTKRQVFQLLLAFTFIGHSIRLKINWDYSYNLKINIFFGISALILWVLHSFEVNKLYNTSLSLPNNSTQLSPFEGRILKKLNYIVTLDSSYIPFAPIFLNLWLLVGLSFELLDFYPIKKLLDAHAIWHFFTIWPPFIWYDWNIWDVELYRLNLDAYKST</sequence>
<evidence type="ECO:0000313" key="11">
    <source>
        <dbReference type="Proteomes" id="UP000005222"/>
    </source>
</evidence>
<comment type="caution">
    <text evidence="7">Lacks conserved residue(s) required for the propagation of feature annotation.</text>
</comment>
<keyword evidence="6 7" id="KW-0472">Membrane</keyword>
<feature type="transmembrane region" description="Helical" evidence="7">
    <location>
        <begin position="360"/>
        <end position="384"/>
    </location>
</feature>
<dbReference type="GO" id="GO:0016788">
    <property type="term" value="F:hydrolase activity, acting on ester bonds"/>
    <property type="evidence" value="ECO:0007669"/>
    <property type="project" value="TreeGrafter"/>
</dbReference>
<feature type="transmembrane region" description="Helical" evidence="7">
    <location>
        <begin position="309"/>
        <end position="327"/>
    </location>
</feature>
<feature type="signal peptide" evidence="9">
    <location>
        <begin position="1"/>
        <end position="37"/>
    </location>
</feature>
<dbReference type="eggNOG" id="KOG2970">
    <property type="taxonomic scope" value="Eukaryota"/>
</dbReference>
<protein>
    <recommendedName>
        <fullName evidence="7">Post-GPI attachment to proteins factor 3</fullName>
    </recommendedName>
</protein>
<proteinExistence type="inferred from homology"/>
<evidence type="ECO:0000256" key="1">
    <source>
        <dbReference type="ARBA" id="ARBA00004127"/>
    </source>
</evidence>
<organism evidence="10 11">
    <name type="scientific">Pichia sorbitophila (strain ATCC MYA-4447 / BCRC 22081 / CBS 7064 / NBRC 10061 / NRRL Y-12695)</name>
    <name type="common">Hybrid yeast</name>
    <dbReference type="NCBI Taxonomy" id="559304"/>
    <lineage>
        <taxon>Eukaryota</taxon>
        <taxon>Fungi</taxon>
        <taxon>Dikarya</taxon>
        <taxon>Ascomycota</taxon>
        <taxon>Saccharomycotina</taxon>
        <taxon>Pichiomycetes</taxon>
        <taxon>Debaryomycetaceae</taxon>
        <taxon>Millerozyma</taxon>
    </lineage>
</organism>
<dbReference type="OMA" id="WNIWDIE"/>
<evidence type="ECO:0000256" key="2">
    <source>
        <dbReference type="ARBA" id="ARBA00022502"/>
    </source>
</evidence>
<dbReference type="OrthoDB" id="419770at2759"/>
<evidence type="ECO:0000256" key="6">
    <source>
        <dbReference type="ARBA" id="ARBA00023136"/>
    </source>
</evidence>
<evidence type="ECO:0000256" key="9">
    <source>
        <dbReference type="SAM" id="SignalP"/>
    </source>
</evidence>
<dbReference type="InParanoid" id="G8Y1D8"/>
<keyword evidence="5 7" id="KW-1133">Transmembrane helix</keyword>
<gene>
    <name evidence="10" type="primary">Piso0_005144</name>
    <name evidence="10" type="ORF">GNLVRS01_PISO0N08769g</name>
</gene>
<evidence type="ECO:0000313" key="10">
    <source>
        <dbReference type="EMBL" id="CCE86641.1"/>
    </source>
</evidence>
<feature type="region of interest" description="Disordered" evidence="8">
    <location>
        <begin position="81"/>
        <end position="100"/>
    </location>
</feature>
<comment type="subcellular location">
    <subcellularLocation>
        <location evidence="1">Endomembrane system</location>
        <topology evidence="1">Multi-pass membrane protein</topology>
    </subcellularLocation>
    <subcellularLocation>
        <location evidence="7">Endoplasmic reticulum membrane</location>
        <topology evidence="7">Multi-pass membrane protein</topology>
    </subcellularLocation>
</comment>
<evidence type="ECO:0000256" key="3">
    <source>
        <dbReference type="ARBA" id="ARBA00022692"/>
    </source>
</evidence>
<comment type="similarity">
    <text evidence="7">Belongs to the PGAP3 family.</text>
</comment>
<keyword evidence="2 7" id="KW-0337">GPI-anchor biosynthesis</keyword>
<dbReference type="GO" id="GO:0005789">
    <property type="term" value="C:endoplasmic reticulum membrane"/>
    <property type="evidence" value="ECO:0007669"/>
    <property type="project" value="UniProtKB-SubCell"/>
</dbReference>
<evidence type="ECO:0000256" key="8">
    <source>
        <dbReference type="SAM" id="MobiDB-lite"/>
    </source>
</evidence>
<dbReference type="Pfam" id="PF04080">
    <property type="entry name" value="Per1"/>
    <property type="match status" value="1"/>
</dbReference>